<dbReference type="EMBL" id="MABQ02000009">
    <property type="protein sequence ID" value="PCD25869.1"/>
    <property type="molecule type" value="Genomic_DNA"/>
</dbReference>
<dbReference type="PANTHER" id="PTHR38111:SF2">
    <property type="entry name" value="FINGER DOMAIN PROTEIN, PUTATIVE (AFU_ORTHOLOGUE AFUA_1G01560)-RELATED"/>
    <property type="match status" value="1"/>
</dbReference>
<name>A0A2H3GLC9_FUSOX</name>
<protein>
    <recommendedName>
        <fullName evidence="3">Transcription factor domain-containing protein</fullName>
    </recommendedName>
</protein>
<evidence type="ECO:0008006" key="3">
    <source>
        <dbReference type="Google" id="ProtNLM"/>
    </source>
</evidence>
<comment type="caution">
    <text evidence="1">The sequence shown here is derived from an EMBL/GenBank/DDBJ whole genome shotgun (WGS) entry which is preliminary data.</text>
</comment>
<evidence type="ECO:0000313" key="1">
    <source>
        <dbReference type="EMBL" id="PCD25869.1"/>
    </source>
</evidence>
<proteinExistence type="predicted"/>
<dbReference type="STRING" id="327505.A0A2H3GLC9"/>
<dbReference type="PANTHER" id="PTHR38111">
    <property type="entry name" value="ZN(2)-C6 FUNGAL-TYPE DOMAIN-CONTAINING PROTEIN-RELATED"/>
    <property type="match status" value="1"/>
</dbReference>
<dbReference type="Proteomes" id="UP000219602">
    <property type="component" value="Chromosome 11"/>
</dbReference>
<gene>
    <name evidence="1" type="ORF">AU210_012303</name>
</gene>
<accession>A0A2H3GLC9</accession>
<reference evidence="1 2" key="2">
    <citation type="journal article" date="2017" name="Sci. Rep.">
        <title>A mobile pathogenicity chromosome in Fusarium oxysporum for infection of multiple cucurbit species.</title>
        <authorList>
            <person name="van Dam P."/>
            <person name="Fokkens L."/>
            <person name="Ayukawa Y."/>
            <person name="van der Gragt M."/>
            <person name="Ter Horst A."/>
            <person name="Brankovics B."/>
            <person name="Houterman P.M."/>
            <person name="Arie T."/>
            <person name="Rep M."/>
        </authorList>
    </citation>
    <scope>NUCLEOTIDE SEQUENCE [LARGE SCALE GENOMIC DNA]</scope>
    <source>
        <strain evidence="1 2">Forc016</strain>
    </source>
</reference>
<dbReference type="InterPro" id="IPR053178">
    <property type="entry name" value="Osmoadaptation_assoc"/>
</dbReference>
<sequence>MQRPNDALDNSLLAFCAIQIRLSGKASFSYHETVRLYNHALSKTITILDSPRVANSDEVLAAIVILSTCEVFLLHASTSWNAHAQGISEILYRRRIPEKTSLNWTNLCRRLCIICVIQALFQRRSLILEPDIWRQHIGLPVALGSFSKFLDIIIDIPSVMAGAHTLMLHKETDLKQSLQCFSLLHQKFRDLDHWANNPTDDGYVDKLFPFALMFSSVESACAWVLCSTIMLDVLYTISLLGLSNVSNDKTLPSLTDIIEDKIPE</sequence>
<organism evidence="1 2">
    <name type="scientific">Fusarium oxysporum f. sp. radicis-cucumerinum</name>
    <dbReference type="NCBI Taxonomy" id="327505"/>
    <lineage>
        <taxon>Eukaryota</taxon>
        <taxon>Fungi</taxon>
        <taxon>Dikarya</taxon>
        <taxon>Ascomycota</taxon>
        <taxon>Pezizomycotina</taxon>
        <taxon>Sordariomycetes</taxon>
        <taxon>Hypocreomycetidae</taxon>
        <taxon>Hypocreales</taxon>
        <taxon>Nectriaceae</taxon>
        <taxon>Fusarium</taxon>
        <taxon>Fusarium oxysporum species complex</taxon>
    </lineage>
</organism>
<evidence type="ECO:0000313" key="2">
    <source>
        <dbReference type="Proteomes" id="UP000219602"/>
    </source>
</evidence>
<reference evidence="1 2" key="1">
    <citation type="journal article" date="2016" name="Environ. Microbiol.">
        <title>Effector profiles distinguish formae speciales of Fusarium oxysporum.</title>
        <authorList>
            <person name="van Dam P."/>
            <person name="Fokkens L."/>
            <person name="Schmidt S.M."/>
            <person name="Linmans J.H."/>
            <person name="Kistler H.C."/>
            <person name="Ma L.J."/>
            <person name="Rep M."/>
        </authorList>
    </citation>
    <scope>NUCLEOTIDE SEQUENCE [LARGE SCALE GENOMIC DNA]</scope>
    <source>
        <strain evidence="1 2">Forc016</strain>
    </source>
</reference>
<dbReference type="AlphaFoldDB" id="A0A2H3GLC9"/>